<sequence>MCWILSLACPPLHGNLARGGGYGSGLVELPFSDMANVMHLNEIRFNADENHRKVMFLDVVMHPQYDAGGNLVFDGKIGMWPFITKIPAARSTRNCSAGIFVTTLVNVNAAVYQDFVVNRDLPGIKTRMPNVNKQMVLQQDNATPHISISDAVLRCP</sequence>
<dbReference type="AlphaFoldDB" id="A0A397F6B4"/>
<dbReference type="EMBL" id="QUTE01009689">
    <property type="protein sequence ID" value="RHZ17512.1"/>
    <property type="molecule type" value="Genomic_DNA"/>
</dbReference>
<dbReference type="PANTHER" id="PTHR47169">
    <property type="entry name" value="OS01G0541250 PROTEIN"/>
    <property type="match status" value="1"/>
</dbReference>
<gene>
    <name evidence="1" type="ORF">DYB31_012694</name>
</gene>
<organism evidence="1 2">
    <name type="scientific">Aphanomyces astaci</name>
    <name type="common">Crayfish plague agent</name>
    <dbReference type="NCBI Taxonomy" id="112090"/>
    <lineage>
        <taxon>Eukaryota</taxon>
        <taxon>Sar</taxon>
        <taxon>Stramenopiles</taxon>
        <taxon>Oomycota</taxon>
        <taxon>Saprolegniomycetes</taxon>
        <taxon>Saprolegniales</taxon>
        <taxon>Verrucalvaceae</taxon>
        <taxon>Aphanomyces</taxon>
    </lineage>
</organism>
<evidence type="ECO:0008006" key="3">
    <source>
        <dbReference type="Google" id="ProtNLM"/>
    </source>
</evidence>
<dbReference type="InterPro" id="IPR036397">
    <property type="entry name" value="RNaseH_sf"/>
</dbReference>
<dbReference type="GO" id="GO:0003676">
    <property type="term" value="F:nucleic acid binding"/>
    <property type="evidence" value="ECO:0007669"/>
    <property type="project" value="InterPro"/>
</dbReference>
<proteinExistence type="predicted"/>
<evidence type="ECO:0000313" key="2">
    <source>
        <dbReference type="Proteomes" id="UP000266196"/>
    </source>
</evidence>
<reference evidence="1 2" key="1">
    <citation type="submission" date="2018-08" db="EMBL/GenBank/DDBJ databases">
        <title>Aphanomyces genome sequencing and annotation.</title>
        <authorList>
            <person name="Minardi D."/>
            <person name="Oidtmann B."/>
            <person name="Van Der Giezen M."/>
            <person name="Studholme D.J."/>
        </authorList>
    </citation>
    <scope>NUCLEOTIDE SEQUENCE [LARGE SCALE GENOMIC DNA]</scope>
    <source>
        <strain evidence="1 2">197901</strain>
    </source>
</reference>
<comment type="caution">
    <text evidence="1">The sequence shown here is derived from an EMBL/GenBank/DDBJ whole genome shotgun (WGS) entry which is preliminary data.</text>
</comment>
<dbReference type="Proteomes" id="UP000266196">
    <property type="component" value="Unassembled WGS sequence"/>
</dbReference>
<evidence type="ECO:0000313" key="1">
    <source>
        <dbReference type="EMBL" id="RHZ17512.1"/>
    </source>
</evidence>
<protein>
    <recommendedName>
        <fullName evidence="3">Tc1-like transposase DDE domain-containing protein</fullName>
    </recommendedName>
</protein>
<accession>A0A397F6B4</accession>
<dbReference type="Gene3D" id="3.30.420.10">
    <property type="entry name" value="Ribonuclease H-like superfamily/Ribonuclease H"/>
    <property type="match status" value="1"/>
</dbReference>
<name>A0A397F6B4_APHAT</name>